<keyword evidence="2" id="KW-1185">Reference proteome</keyword>
<accession>A0A3P7K259</accession>
<organism evidence="1 2">
    <name type="scientific">Strongylus vulgaris</name>
    <name type="common">Blood worm</name>
    <dbReference type="NCBI Taxonomy" id="40348"/>
    <lineage>
        <taxon>Eukaryota</taxon>
        <taxon>Metazoa</taxon>
        <taxon>Ecdysozoa</taxon>
        <taxon>Nematoda</taxon>
        <taxon>Chromadorea</taxon>
        <taxon>Rhabditida</taxon>
        <taxon>Rhabditina</taxon>
        <taxon>Rhabditomorpha</taxon>
        <taxon>Strongyloidea</taxon>
        <taxon>Strongylidae</taxon>
        <taxon>Strongylus</taxon>
    </lineage>
</organism>
<evidence type="ECO:0000313" key="2">
    <source>
        <dbReference type="Proteomes" id="UP000270094"/>
    </source>
</evidence>
<proteinExistence type="predicted"/>
<gene>
    <name evidence="1" type="ORF">SVUK_LOCUS253</name>
</gene>
<evidence type="ECO:0000313" key="1">
    <source>
        <dbReference type="EMBL" id="VDM65255.1"/>
    </source>
</evidence>
<name>A0A3P7K259_STRVU</name>
<protein>
    <submittedName>
        <fullName evidence="1">Uncharacterized protein</fullName>
    </submittedName>
</protein>
<dbReference type="Proteomes" id="UP000270094">
    <property type="component" value="Unassembled WGS sequence"/>
</dbReference>
<dbReference type="EMBL" id="UYYB01000381">
    <property type="protein sequence ID" value="VDM65255.1"/>
    <property type="molecule type" value="Genomic_DNA"/>
</dbReference>
<dbReference type="AlphaFoldDB" id="A0A3P7K259"/>
<sequence>MPKVVEERCGHDSHLEKILTVVVEQIKMQHDEIKSMFATLSRSQGGTVQDASKDQYDQLSRDVQKFASDEETGKKFQGNETCYVTEGANLLGSEWCIQLPAYKKLKNKYHCRKETREEEFRAEVVAYLKKQYAEVFKCGLGKRTKSKAKLSLKEQAIPVFKKKRPVPYATAPEWRQKSIGWLPKE</sequence>
<reference evidence="1 2" key="1">
    <citation type="submission" date="2018-11" db="EMBL/GenBank/DDBJ databases">
        <authorList>
            <consortium name="Pathogen Informatics"/>
        </authorList>
    </citation>
    <scope>NUCLEOTIDE SEQUENCE [LARGE SCALE GENOMIC DNA]</scope>
</reference>
<dbReference type="OrthoDB" id="5850509at2759"/>